<dbReference type="PANTHER" id="PTHR43370:SF2">
    <property type="entry name" value="ABC TRANSPORTER PERMEASE PROTEIN"/>
    <property type="match status" value="1"/>
</dbReference>
<dbReference type="InterPro" id="IPR001851">
    <property type="entry name" value="ABC_transp_permease"/>
</dbReference>
<keyword evidence="3 6" id="KW-0812">Transmembrane</keyword>
<evidence type="ECO:0000313" key="7">
    <source>
        <dbReference type="EMBL" id="PZF77609.1"/>
    </source>
</evidence>
<organism evidence="7 8">
    <name type="scientific">Aestuariivirga litoralis</name>
    <dbReference type="NCBI Taxonomy" id="2650924"/>
    <lineage>
        <taxon>Bacteria</taxon>
        <taxon>Pseudomonadati</taxon>
        <taxon>Pseudomonadota</taxon>
        <taxon>Alphaproteobacteria</taxon>
        <taxon>Hyphomicrobiales</taxon>
        <taxon>Aestuariivirgaceae</taxon>
        <taxon>Aestuariivirga</taxon>
    </lineage>
</organism>
<keyword evidence="2" id="KW-1003">Cell membrane</keyword>
<evidence type="ECO:0000256" key="4">
    <source>
        <dbReference type="ARBA" id="ARBA00022989"/>
    </source>
</evidence>
<protein>
    <submittedName>
        <fullName evidence="7">ABC transporter permease</fullName>
    </submittedName>
</protein>
<keyword evidence="5 6" id="KW-0472">Membrane</keyword>
<accession>A0A2W2BMY4</accession>
<comment type="caution">
    <text evidence="7">The sequence shown here is derived from an EMBL/GenBank/DDBJ whole genome shotgun (WGS) entry which is preliminary data.</text>
</comment>
<feature type="transmembrane region" description="Helical" evidence="6">
    <location>
        <begin position="272"/>
        <end position="293"/>
    </location>
</feature>
<feature type="transmembrane region" description="Helical" evidence="6">
    <location>
        <begin position="199"/>
        <end position="221"/>
    </location>
</feature>
<evidence type="ECO:0000256" key="1">
    <source>
        <dbReference type="ARBA" id="ARBA00004651"/>
    </source>
</evidence>
<proteinExistence type="predicted"/>
<evidence type="ECO:0000256" key="6">
    <source>
        <dbReference type="SAM" id="Phobius"/>
    </source>
</evidence>
<reference evidence="8" key="1">
    <citation type="submission" date="2018-06" db="EMBL/GenBank/DDBJ databases">
        <title>Aestuariibacter litoralis strain KCTC 52945T.</title>
        <authorList>
            <person name="Li X."/>
            <person name="Salam N."/>
            <person name="Li J.-L."/>
            <person name="Chen Y.-M."/>
            <person name="Yang Z.-W."/>
            <person name="Zhang L.-Y."/>
            <person name="Han M.-X."/>
            <person name="Xiao M."/>
            <person name="Li W.-J."/>
        </authorList>
    </citation>
    <scope>NUCLEOTIDE SEQUENCE [LARGE SCALE GENOMIC DNA]</scope>
    <source>
        <strain evidence="8">KCTC 52945</strain>
    </source>
</reference>
<dbReference type="Proteomes" id="UP000248795">
    <property type="component" value="Unassembled WGS sequence"/>
</dbReference>
<evidence type="ECO:0000256" key="2">
    <source>
        <dbReference type="ARBA" id="ARBA00022475"/>
    </source>
</evidence>
<feature type="transmembrane region" description="Helical" evidence="6">
    <location>
        <begin position="65"/>
        <end position="88"/>
    </location>
</feature>
<feature type="transmembrane region" description="Helical" evidence="6">
    <location>
        <begin position="37"/>
        <end position="58"/>
    </location>
</feature>
<dbReference type="Pfam" id="PF02653">
    <property type="entry name" value="BPD_transp_2"/>
    <property type="match status" value="1"/>
</dbReference>
<feature type="transmembrane region" description="Helical" evidence="6">
    <location>
        <begin position="233"/>
        <end position="260"/>
    </location>
</feature>
<dbReference type="GO" id="GO:0022857">
    <property type="term" value="F:transmembrane transporter activity"/>
    <property type="evidence" value="ECO:0007669"/>
    <property type="project" value="InterPro"/>
</dbReference>
<dbReference type="EMBL" id="QKVK01000003">
    <property type="protein sequence ID" value="PZF77609.1"/>
    <property type="molecule type" value="Genomic_DNA"/>
</dbReference>
<comment type="subcellular location">
    <subcellularLocation>
        <location evidence="1">Cell membrane</location>
        <topology evidence="1">Multi-pass membrane protein</topology>
    </subcellularLocation>
</comment>
<dbReference type="CDD" id="cd06580">
    <property type="entry name" value="TM_PBP1_transp_TpRbsC_like"/>
    <property type="match status" value="1"/>
</dbReference>
<dbReference type="PANTHER" id="PTHR43370">
    <property type="entry name" value="SUGAR ABC TRANSPORTER INTEGRAL MEMBRANE PROTEIN-RELATED"/>
    <property type="match status" value="1"/>
</dbReference>
<evidence type="ECO:0000256" key="5">
    <source>
        <dbReference type="ARBA" id="ARBA00023136"/>
    </source>
</evidence>
<gene>
    <name evidence="7" type="ORF">DK847_09580</name>
</gene>
<evidence type="ECO:0000313" key="8">
    <source>
        <dbReference type="Proteomes" id="UP000248795"/>
    </source>
</evidence>
<evidence type="ECO:0000256" key="3">
    <source>
        <dbReference type="ARBA" id="ARBA00022692"/>
    </source>
</evidence>
<dbReference type="GO" id="GO:0005886">
    <property type="term" value="C:plasma membrane"/>
    <property type="evidence" value="ECO:0007669"/>
    <property type="project" value="UniProtKB-SubCell"/>
</dbReference>
<dbReference type="AlphaFoldDB" id="A0A2W2BMY4"/>
<keyword evidence="8" id="KW-1185">Reference proteome</keyword>
<feature type="transmembrane region" description="Helical" evidence="6">
    <location>
        <begin position="152"/>
        <end position="168"/>
    </location>
</feature>
<keyword evidence="4 6" id="KW-1133">Transmembrane helix</keyword>
<feature type="transmembrane region" description="Helical" evidence="6">
    <location>
        <begin position="94"/>
        <end position="113"/>
    </location>
</feature>
<name>A0A2W2BMY4_9HYPH</name>
<sequence>MADLFQTTVIVSLLAATVRIATPLLLAAIGELVAERSGVYNMGLEGTMLMGALTAYLAADASGSLWVGVFAALTTGALMSLLFAFLVITLQVEQIVTGLAMNLLGSGLSVYWLRAAFKGQSQIPATPIFDNVPIPFLSELPVIGPVLFDQKALTYLALLSVPAVWWFLYRTRPGLDLRCAGENPRALDIKGLSIAARQYGAVVFGGAMAALGGAFLTVASASRFAPEMTNGRGWLAIVIVIAGMWRPVPILVATLVFSFLDALQLQIQGIGIAIPYQLMLALPYVVAILALAVRRRHAGAPAMLGVSYRRE</sequence>